<evidence type="ECO:0000256" key="1">
    <source>
        <dbReference type="ARBA" id="ARBA00022898"/>
    </source>
</evidence>
<accession>A0A418NE47</accession>
<proteinExistence type="predicted"/>
<sequence length="397" mass="43588">MSSLDSIAQQTSSQSDRLEFARRRFTTLERLAYINSGSYGLLSDTVRLAIDDYMDHRVAVGADWDLWVARAESVRDKMARLLNAKRDEIAITASASAGINALATALDFSGDRTKVLVSNYEFPTSGQIWHAQERRGAVVEHVAEDVSGLIPPEHFADLIDERTRIVVLSHVCYRHGGKFSDESIRAIAEMAHRQGAYVILDCFQSVGAQAIDVKKLGVDFAVGGMYKYLLGTAGSGFLYARQERIADLVPTASGWFAQDDVGAMNIFANEPSRAASRFQAGTPPVLSCYAADAGLEIILEYGVEAIAARVAELTRYALNRFTAEGFTVMTPADERSRGPMLALKAQDPSTLVARLIEQGVVTSYRESNLRAGFHFYNDKSDTDRLVDALRANRDLLA</sequence>
<keyword evidence="1" id="KW-0663">Pyridoxal phosphate</keyword>
<dbReference type="Gene3D" id="3.40.640.10">
    <property type="entry name" value="Type I PLP-dependent aspartate aminotransferase-like (Major domain)"/>
    <property type="match status" value="1"/>
</dbReference>
<dbReference type="InterPro" id="IPR000192">
    <property type="entry name" value="Aminotrans_V_dom"/>
</dbReference>
<dbReference type="PANTHER" id="PTHR43586">
    <property type="entry name" value="CYSTEINE DESULFURASE"/>
    <property type="match status" value="1"/>
</dbReference>
<dbReference type="Gene3D" id="3.90.1150.10">
    <property type="entry name" value="Aspartate Aminotransferase, domain 1"/>
    <property type="match status" value="1"/>
</dbReference>
<dbReference type="OrthoDB" id="9812626at2"/>
<dbReference type="SUPFAM" id="SSF53383">
    <property type="entry name" value="PLP-dependent transferases"/>
    <property type="match status" value="1"/>
</dbReference>
<dbReference type="InterPro" id="IPR015421">
    <property type="entry name" value="PyrdxlP-dep_Trfase_major"/>
</dbReference>
<keyword evidence="4" id="KW-1185">Reference proteome</keyword>
<dbReference type="InterPro" id="IPR015424">
    <property type="entry name" value="PyrdxlP-dep_Trfase"/>
</dbReference>
<dbReference type="EMBL" id="QXFK01000019">
    <property type="protein sequence ID" value="RIV75687.1"/>
    <property type="molecule type" value="Genomic_DNA"/>
</dbReference>
<dbReference type="AlphaFoldDB" id="A0A418NE47"/>
<dbReference type="PANTHER" id="PTHR43586:SF15">
    <property type="entry name" value="BLR3095 PROTEIN"/>
    <property type="match status" value="1"/>
</dbReference>
<reference evidence="3 4" key="1">
    <citation type="submission" date="2018-08" db="EMBL/GenBank/DDBJ databases">
        <title>Altererythrobacter sp.Ery1 and Ery12, the genome sequencing of novel strains in genus Alterythrobacter.</title>
        <authorList>
            <person name="Cheng H."/>
            <person name="Wu Y.-H."/>
            <person name="Fang C."/>
            <person name="Xu X.-W."/>
        </authorList>
    </citation>
    <scope>NUCLEOTIDE SEQUENCE [LARGE SCALE GENOMIC DNA]</scope>
    <source>
        <strain evidence="3 4">Ery1</strain>
    </source>
</reference>
<evidence type="ECO:0000259" key="2">
    <source>
        <dbReference type="Pfam" id="PF00266"/>
    </source>
</evidence>
<gene>
    <name evidence="3" type="ORF">D2V04_15505</name>
</gene>
<name>A0A418NE47_9SPHN</name>
<keyword evidence="3" id="KW-0808">Transferase</keyword>
<dbReference type="Pfam" id="PF00266">
    <property type="entry name" value="Aminotran_5"/>
    <property type="match status" value="1"/>
</dbReference>
<evidence type="ECO:0000313" key="3">
    <source>
        <dbReference type="EMBL" id="RIV75687.1"/>
    </source>
</evidence>
<comment type="caution">
    <text evidence="3">The sequence shown here is derived from an EMBL/GenBank/DDBJ whole genome shotgun (WGS) entry which is preliminary data.</text>
</comment>
<dbReference type="InterPro" id="IPR015422">
    <property type="entry name" value="PyrdxlP-dep_Trfase_small"/>
</dbReference>
<keyword evidence="3" id="KW-0032">Aminotransferase</keyword>
<evidence type="ECO:0000313" key="4">
    <source>
        <dbReference type="Proteomes" id="UP000285092"/>
    </source>
</evidence>
<organism evidence="3 4">
    <name type="scientific">Pelagerythrobacter aerophilus</name>
    <dbReference type="NCBI Taxonomy" id="2306995"/>
    <lineage>
        <taxon>Bacteria</taxon>
        <taxon>Pseudomonadati</taxon>
        <taxon>Pseudomonadota</taxon>
        <taxon>Alphaproteobacteria</taxon>
        <taxon>Sphingomonadales</taxon>
        <taxon>Erythrobacteraceae</taxon>
        <taxon>Pelagerythrobacter</taxon>
    </lineage>
</organism>
<protein>
    <submittedName>
        <fullName evidence="3">Aminotransferase class V-fold PLP-dependent enzyme</fullName>
    </submittedName>
</protein>
<feature type="domain" description="Aminotransferase class V" evidence="2">
    <location>
        <begin position="70"/>
        <end position="385"/>
    </location>
</feature>
<dbReference type="GO" id="GO:0008483">
    <property type="term" value="F:transaminase activity"/>
    <property type="evidence" value="ECO:0007669"/>
    <property type="project" value="UniProtKB-KW"/>
</dbReference>
<dbReference type="Proteomes" id="UP000285092">
    <property type="component" value="Unassembled WGS sequence"/>
</dbReference>